<comment type="caution">
    <text evidence="6">The sequence shown here is derived from an EMBL/GenBank/DDBJ whole genome shotgun (WGS) entry which is preliminary data.</text>
</comment>
<dbReference type="Proteomes" id="UP000037600">
    <property type="component" value="Unassembled WGS sequence"/>
</dbReference>
<dbReference type="InterPro" id="IPR005271">
    <property type="entry name" value="CmoA"/>
</dbReference>
<dbReference type="InterPro" id="IPR029063">
    <property type="entry name" value="SAM-dependent_MTases_sf"/>
</dbReference>
<dbReference type="CDD" id="cd02440">
    <property type="entry name" value="AdoMet_MTases"/>
    <property type="match status" value="1"/>
</dbReference>
<feature type="binding site" evidence="3 4">
    <location>
        <position position="132"/>
    </location>
    <ligand>
        <name>S-adenosyl-L-methionine</name>
        <dbReference type="ChEBI" id="CHEBI:59789"/>
    </ligand>
</feature>
<keyword evidence="7" id="KW-1185">Reference proteome</keyword>
<dbReference type="GO" id="GO:0032259">
    <property type="term" value="P:methylation"/>
    <property type="evidence" value="ECO:0007669"/>
    <property type="project" value="UniProtKB-KW"/>
</dbReference>
<comment type="similarity">
    <text evidence="3">Belongs to the class I-like SAM-binding methyltransferase superfamily. Cx-SAM synthase family.</text>
</comment>
<evidence type="ECO:0000256" key="1">
    <source>
        <dbReference type="ARBA" id="ARBA00022679"/>
    </source>
</evidence>
<name>A0A0J8GZC4_9ALTE</name>
<sequence>MNKTDNIFATAQEEVKDFVFDDNVAEVFPDMIKRSVPGYQTMISTIGHLAHEYAQDNSQIYDLGCSLGAATLSIRRKLTAKNCTIIAVDNSQAMVNRCQQHLNNYKSEIKTQVLCDDIMNIDIQDASIVVLNFTLQFISPSQRDTLIKNIYQGMKPGGILIISEKLVFEQANIQSVIDELHLDFKRAQGYSELEISQKRASIENVLIPDTLEQHYKRFEQAGFNKMSQWYQCFNFSSLIAIK</sequence>
<feature type="binding site" evidence="3">
    <location>
        <position position="199"/>
    </location>
    <ligand>
        <name>S-adenosyl-L-methionine</name>
        <dbReference type="ChEBI" id="CHEBI:59789"/>
    </ligand>
</feature>
<dbReference type="NCBIfam" id="TIGR00740">
    <property type="entry name" value="carboxy-S-adenosyl-L-methionine synthase CmoA"/>
    <property type="match status" value="1"/>
</dbReference>
<dbReference type="STRING" id="1513271.XM47_03370"/>
<keyword evidence="2 3" id="KW-0949">S-adenosyl-L-methionine</keyword>
<dbReference type="GO" id="GO:0008168">
    <property type="term" value="F:methyltransferase activity"/>
    <property type="evidence" value="ECO:0007669"/>
    <property type="project" value="UniProtKB-KW"/>
</dbReference>
<dbReference type="GO" id="GO:0002098">
    <property type="term" value="P:tRNA wobble uridine modification"/>
    <property type="evidence" value="ECO:0007669"/>
    <property type="project" value="InterPro"/>
</dbReference>
<feature type="binding site" evidence="3 4">
    <location>
        <begin position="89"/>
        <end position="90"/>
    </location>
    <ligand>
        <name>S-adenosyl-L-methionine</name>
        <dbReference type="ChEBI" id="CHEBI:59789"/>
    </ligand>
</feature>
<evidence type="ECO:0000313" key="7">
    <source>
        <dbReference type="Proteomes" id="UP000037600"/>
    </source>
</evidence>
<evidence type="ECO:0000256" key="3">
    <source>
        <dbReference type="HAMAP-Rule" id="MF_01589"/>
    </source>
</evidence>
<keyword evidence="6" id="KW-0489">Methyltransferase</keyword>
<comment type="function">
    <text evidence="3">Catalyzes the conversion of S-adenosyl-L-methionine (SAM) to carboxy-S-adenosyl-L-methionine (Cx-SAM).</text>
</comment>
<dbReference type="GO" id="GO:0016743">
    <property type="term" value="F:carboxyl- or carbamoyltransferase activity"/>
    <property type="evidence" value="ECO:0007669"/>
    <property type="project" value="UniProtKB-UniRule"/>
</dbReference>
<dbReference type="SUPFAM" id="SSF53335">
    <property type="entry name" value="S-adenosyl-L-methionine-dependent methyltransferases"/>
    <property type="match status" value="1"/>
</dbReference>
<dbReference type="GO" id="GO:1904047">
    <property type="term" value="F:S-adenosyl-L-methionine binding"/>
    <property type="evidence" value="ECO:0007669"/>
    <property type="project" value="UniProtKB-UniRule"/>
</dbReference>
<dbReference type="PANTHER" id="PTHR43861:SF2">
    <property type="entry name" value="CARBOXY-S-ADENOSYL-L-METHIONINE SYNTHASE"/>
    <property type="match status" value="1"/>
</dbReference>
<dbReference type="EMBL" id="LAZL01000003">
    <property type="protein sequence ID" value="KMT66584.1"/>
    <property type="molecule type" value="Genomic_DNA"/>
</dbReference>
<dbReference type="HAMAP" id="MF_01589">
    <property type="entry name" value="Cx_SAM_synthase"/>
    <property type="match status" value="1"/>
</dbReference>
<dbReference type="PATRIC" id="fig|1513271.3.peg.700"/>
<dbReference type="OrthoDB" id="9779941at2"/>
<dbReference type="PANTHER" id="PTHR43861">
    <property type="entry name" value="TRANS-ACONITATE 2-METHYLTRANSFERASE-RELATED"/>
    <property type="match status" value="1"/>
</dbReference>
<accession>A0A0J8GZC4</accession>
<feature type="binding site" evidence="3 4">
    <location>
        <begin position="64"/>
        <end position="66"/>
    </location>
    <ligand>
        <name>S-adenosyl-L-methionine</name>
        <dbReference type="ChEBI" id="CHEBI:59789"/>
    </ligand>
</feature>
<feature type="binding site" evidence="3 4">
    <location>
        <begin position="117"/>
        <end position="118"/>
    </location>
    <ligand>
        <name>S-adenosyl-L-methionine</name>
        <dbReference type="ChEBI" id="CHEBI:59789"/>
    </ligand>
</feature>
<feature type="binding site" evidence="3 4">
    <location>
        <position position="39"/>
    </location>
    <ligand>
        <name>S-adenosyl-L-methionine</name>
        <dbReference type="ChEBI" id="CHEBI:59789"/>
    </ligand>
</feature>
<feature type="domain" description="Methyltransferase" evidence="5">
    <location>
        <begin position="60"/>
        <end position="158"/>
    </location>
</feature>
<dbReference type="RefSeq" id="WP_048689641.1">
    <property type="nucleotide sequence ID" value="NZ_KQ130483.1"/>
</dbReference>
<dbReference type="NCBIfam" id="NF011995">
    <property type="entry name" value="PRK15451.1"/>
    <property type="match status" value="1"/>
</dbReference>
<evidence type="ECO:0000256" key="4">
    <source>
        <dbReference type="PIRSR" id="PIRSR006325-1"/>
    </source>
</evidence>
<dbReference type="PIRSF" id="PIRSF006325">
    <property type="entry name" value="MeTrfase_bac"/>
    <property type="match status" value="1"/>
</dbReference>
<gene>
    <name evidence="3" type="primary">cmoA</name>
    <name evidence="6" type="ORF">XM47_03370</name>
</gene>
<evidence type="ECO:0000313" key="6">
    <source>
        <dbReference type="EMBL" id="KMT66584.1"/>
    </source>
</evidence>
<keyword evidence="1 3" id="KW-0808">Transferase</keyword>
<comment type="subunit">
    <text evidence="3">Homodimer.</text>
</comment>
<dbReference type="Pfam" id="PF13649">
    <property type="entry name" value="Methyltransf_25"/>
    <property type="match status" value="1"/>
</dbReference>
<evidence type="ECO:0000259" key="5">
    <source>
        <dbReference type="Pfam" id="PF13649"/>
    </source>
</evidence>
<organism evidence="6 7">
    <name type="scientific">Catenovulum maritimum</name>
    <dbReference type="NCBI Taxonomy" id="1513271"/>
    <lineage>
        <taxon>Bacteria</taxon>
        <taxon>Pseudomonadati</taxon>
        <taxon>Pseudomonadota</taxon>
        <taxon>Gammaproteobacteria</taxon>
        <taxon>Alteromonadales</taxon>
        <taxon>Alteromonadaceae</taxon>
        <taxon>Catenovulum</taxon>
    </lineage>
</organism>
<comment type="catalytic activity">
    <reaction evidence="3">
        <text>prephenate + S-adenosyl-L-methionine = carboxy-S-adenosyl-L-methionine + 3-phenylpyruvate + H2O</text>
        <dbReference type="Rhea" id="RHEA:51692"/>
        <dbReference type="ChEBI" id="CHEBI:15377"/>
        <dbReference type="ChEBI" id="CHEBI:18005"/>
        <dbReference type="ChEBI" id="CHEBI:29934"/>
        <dbReference type="ChEBI" id="CHEBI:59789"/>
        <dbReference type="ChEBI" id="CHEBI:134278"/>
    </reaction>
</comment>
<proteinExistence type="inferred from homology"/>
<protein>
    <recommendedName>
        <fullName evidence="3">Carboxy-S-adenosyl-L-methionine synthase</fullName>
        <shortName evidence="3">Cx-SAM synthase</shortName>
        <ecNumber evidence="3">2.1.3.-</ecNumber>
    </recommendedName>
</protein>
<dbReference type="Gene3D" id="3.40.50.150">
    <property type="entry name" value="Vaccinia Virus protein VP39"/>
    <property type="match status" value="1"/>
</dbReference>
<evidence type="ECO:0000256" key="2">
    <source>
        <dbReference type="ARBA" id="ARBA00022691"/>
    </source>
</evidence>
<dbReference type="AlphaFoldDB" id="A0A0J8GZC4"/>
<dbReference type="EC" id="2.1.3.-" evidence="3"/>
<dbReference type="InterPro" id="IPR041698">
    <property type="entry name" value="Methyltransf_25"/>
</dbReference>
<reference evidence="6 7" key="1">
    <citation type="submission" date="2015-04" db="EMBL/GenBank/DDBJ databases">
        <title>Draft Genome Sequence of the Novel Agar-Digesting Marine Bacterium Q1.</title>
        <authorList>
            <person name="Li Y."/>
            <person name="Li D."/>
            <person name="Chen G."/>
            <person name="Du Z."/>
        </authorList>
    </citation>
    <scope>NUCLEOTIDE SEQUENCE [LARGE SCALE GENOMIC DNA]</scope>
    <source>
        <strain evidence="6 7">Q1</strain>
    </source>
</reference>